<comment type="function">
    <text evidence="2">May play the central regulatory role in sporulation. It may be an element of the effector pathway responsible for the activation of sporulation genes in response to nutritional stress. Spo0A may act in concert with spo0H (a sigma factor) to control the expression of some genes that are critical to the sporulation process.</text>
</comment>
<feature type="modified residue" description="4-aspartylphosphate" evidence="3">
    <location>
        <position position="58"/>
    </location>
</feature>
<dbReference type="GO" id="GO:0000156">
    <property type="term" value="F:phosphorelay response regulator activity"/>
    <property type="evidence" value="ECO:0007669"/>
    <property type="project" value="InterPro"/>
</dbReference>
<feature type="domain" description="Response regulatory" evidence="4">
    <location>
        <begin position="2"/>
        <end position="121"/>
    </location>
</feature>
<evidence type="ECO:0000256" key="1">
    <source>
        <dbReference type="ARBA" id="ARBA00018672"/>
    </source>
</evidence>
<dbReference type="Proteomes" id="UP000238081">
    <property type="component" value="Unassembled WGS sequence"/>
</dbReference>
<dbReference type="PROSITE" id="PS50930">
    <property type="entry name" value="HTH_LYTTR"/>
    <property type="match status" value="1"/>
</dbReference>
<protein>
    <recommendedName>
        <fullName evidence="1">Stage 0 sporulation protein A homolog</fullName>
    </recommendedName>
</protein>
<accession>A0A2S7F572</accession>
<evidence type="ECO:0000259" key="4">
    <source>
        <dbReference type="PROSITE" id="PS50110"/>
    </source>
</evidence>
<dbReference type="InterPro" id="IPR001789">
    <property type="entry name" value="Sig_transdc_resp-reg_receiver"/>
</dbReference>
<dbReference type="SMART" id="SM00850">
    <property type="entry name" value="LytTR"/>
    <property type="match status" value="1"/>
</dbReference>
<dbReference type="SMART" id="SM00448">
    <property type="entry name" value="REC"/>
    <property type="match status" value="1"/>
</dbReference>
<organism evidence="6 7">
    <name type="scientific">Clostridium butyricum</name>
    <dbReference type="NCBI Taxonomy" id="1492"/>
    <lineage>
        <taxon>Bacteria</taxon>
        <taxon>Bacillati</taxon>
        <taxon>Bacillota</taxon>
        <taxon>Clostridia</taxon>
        <taxon>Eubacteriales</taxon>
        <taxon>Clostridiaceae</taxon>
        <taxon>Clostridium</taxon>
    </lineage>
</organism>
<dbReference type="EMBL" id="LRDH01000162">
    <property type="protein sequence ID" value="PPV12056.1"/>
    <property type="molecule type" value="Genomic_DNA"/>
</dbReference>
<feature type="domain" description="HTH LytTR-type" evidence="5">
    <location>
        <begin position="130"/>
        <end position="229"/>
    </location>
</feature>
<evidence type="ECO:0000313" key="6">
    <source>
        <dbReference type="EMBL" id="PPV12056.1"/>
    </source>
</evidence>
<keyword evidence="3" id="KW-0597">Phosphoprotein</keyword>
<evidence type="ECO:0000256" key="2">
    <source>
        <dbReference type="ARBA" id="ARBA00024867"/>
    </source>
</evidence>
<gene>
    <name evidence="6" type="ORF">AWN73_05845</name>
</gene>
<evidence type="ECO:0000259" key="5">
    <source>
        <dbReference type="PROSITE" id="PS50930"/>
    </source>
</evidence>
<dbReference type="AlphaFoldDB" id="A0A2S7F572"/>
<name>A0A2S7F572_CLOBU</name>
<dbReference type="PANTHER" id="PTHR37299">
    <property type="entry name" value="TRANSCRIPTIONAL REGULATOR-RELATED"/>
    <property type="match status" value="1"/>
</dbReference>
<proteinExistence type="predicted"/>
<evidence type="ECO:0000256" key="3">
    <source>
        <dbReference type="PROSITE-ProRule" id="PRU00169"/>
    </source>
</evidence>
<dbReference type="Pfam" id="PF00072">
    <property type="entry name" value="Response_reg"/>
    <property type="match status" value="1"/>
</dbReference>
<evidence type="ECO:0000313" key="7">
    <source>
        <dbReference type="Proteomes" id="UP000238081"/>
    </source>
</evidence>
<dbReference type="InterPro" id="IPR046947">
    <property type="entry name" value="LytR-like"/>
</dbReference>
<dbReference type="InterPro" id="IPR011006">
    <property type="entry name" value="CheY-like_superfamily"/>
</dbReference>
<dbReference type="SUPFAM" id="SSF52172">
    <property type="entry name" value="CheY-like"/>
    <property type="match status" value="1"/>
</dbReference>
<comment type="caution">
    <text evidence="6">The sequence shown here is derived from an EMBL/GenBank/DDBJ whole genome shotgun (WGS) entry which is preliminary data.</text>
</comment>
<sequence>MRIAICDDEEIFRRSICEKINEIYKDDIDMVLRIFERGETLIKDFKENDSAYDIIFLDIEMENINGIDTARNIRKINTDVLIAFLTSHEEFAKDGYEVNAFRYLSKPIREDKLIECIENAKKLCDGAKKIIIKYKDEEIILKATNIIYLEAQNKDIYIHTRDNVYVQKNNLSYYENQLKECGFFRVHRSFIVNFNYVKSYTNKEVLLDNNEKVNLSRLKYKSFKDQLYLFIKKTAR</sequence>
<dbReference type="PROSITE" id="PS50110">
    <property type="entry name" value="RESPONSE_REGULATORY"/>
    <property type="match status" value="1"/>
</dbReference>
<dbReference type="Gene3D" id="2.40.50.1020">
    <property type="entry name" value="LytTr DNA-binding domain"/>
    <property type="match status" value="1"/>
</dbReference>
<dbReference type="InterPro" id="IPR007492">
    <property type="entry name" value="LytTR_DNA-bd_dom"/>
</dbReference>
<dbReference type="PANTHER" id="PTHR37299:SF1">
    <property type="entry name" value="STAGE 0 SPORULATION PROTEIN A HOMOLOG"/>
    <property type="match status" value="1"/>
</dbReference>
<dbReference type="GO" id="GO:0003677">
    <property type="term" value="F:DNA binding"/>
    <property type="evidence" value="ECO:0007669"/>
    <property type="project" value="InterPro"/>
</dbReference>
<reference evidence="6 7" key="1">
    <citation type="submission" date="2016-01" db="EMBL/GenBank/DDBJ databases">
        <title>Characterization of the Clostridium difficile lineages that are prevalent in Hong Kong and China.</title>
        <authorList>
            <person name="Kwok J.S.-L."/>
            <person name="Lam W.-Y."/>
            <person name="Ip M."/>
            <person name="Chan T.-F."/>
            <person name="Hawkey P.M."/>
            <person name="Tsui S.K.-W."/>
        </authorList>
    </citation>
    <scope>NUCLEOTIDE SEQUENCE [LARGE SCALE GENOMIC DNA]</scope>
    <source>
        <strain evidence="6 7">300064</strain>
    </source>
</reference>
<dbReference type="Gene3D" id="3.40.50.2300">
    <property type="match status" value="1"/>
</dbReference>
<dbReference type="Pfam" id="PF04397">
    <property type="entry name" value="LytTR"/>
    <property type="match status" value="1"/>
</dbReference>
<dbReference type="RefSeq" id="WP_043665315.1">
    <property type="nucleotide sequence ID" value="NZ_CP191155.1"/>
</dbReference>